<evidence type="ECO:0000259" key="1">
    <source>
        <dbReference type="Pfam" id="PF22741"/>
    </source>
</evidence>
<dbReference type="Pfam" id="PF22741">
    <property type="entry name" value="PTP-NADK"/>
    <property type="match status" value="1"/>
</dbReference>
<dbReference type="InterPro" id="IPR029021">
    <property type="entry name" value="Prot-tyrosine_phosphatase-like"/>
</dbReference>
<organism evidence="2 3">
    <name type="scientific">Plasticicumulans lactativorans</name>
    <dbReference type="NCBI Taxonomy" id="1133106"/>
    <lineage>
        <taxon>Bacteria</taxon>
        <taxon>Pseudomonadati</taxon>
        <taxon>Pseudomonadota</taxon>
        <taxon>Gammaproteobacteria</taxon>
        <taxon>Candidatus Competibacteraceae</taxon>
        <taxon>Plasticicumulans</taxon>
    </lineage>
</organism>
<reference evidence="2 3" key="1">
    <citation type="submission" date="2019-03" db="EMBL/GenBank/DDBJ databases">
        <title>Genomic Encyclopedia of Type Strains, Phase IV (KMG-IV): sequencing the most valuable type-strain genomes for metagenomic binning, comparative biology and taxonomic classification.</title>
        <authorList>
            <person name="Goeker M."/>
        </authorList>
    </citation>
    <scope>NUCLEOTIDE SEQUENCE [LARGE SCALE GENOMIC DNA]</scope>
    <source>
        <strain evidence="2 3">DSM 25287</strain>
    </source>
</reference>
<evidence type="ECO:0000313" key="3">
    <source>
        <dbReference type="Proteomes" id="UP000295765"/>
    </source>
</evidence>
<comment type="caution">
    <text evidence="2">The sequence shown here is derived from an EMBL/GenBank/DDBJ whole genome shotgun (WGS) entry which is preliminary data.</text>
</comment>
<proteinExistence type="predicted"/>
<dbReference type="RefSeq" id="WP_132543257.1">
    <property type="nucleotide sequence ID" value="NZ_SLWY01000013.1"/>
</dbReference>
<dbReference type="InterPro" id="IPR055214">
    <property type="entry name" value="PTP-NADK"/>
</dbReference>
<dbReference type="Proteomes" id="UP000295765">
    <property type="component" value="Unassembled WGS sequence"/>
</dbReference>
<dbReference type="SUPFAM" id="SSF52799">
    <property type="entry name" value="(Phosphotyrosine protein) phosphatases II"/>
    <property type="match status" value="1"/>
</dbReference>
<evidence type="ECO:0000313" key="2">
    <source>
        <dbReference type="EMBL" id="TCO80604.1"/>
    </source>
</evidence>
<sequence>MALDAIKHFVAVSPTLATAGQPSEAQLREVAQAGFEVVINLGLLDPRYCLADEAGCVRALGLDYAHLPVDFGAPAAADLQRFLDVMAACDGRRVFVHCAANYRVACFVALYGQARLGWSRAAADAHVARVWQPDAVWSAFLERARMERGLGD</sequence>
<dbReference type="AlphaFoldDB" id="A0A4R2L2B0"/>
<dbReference type="OrthoDB" id="7391097at2"/>
<dbReference type="Gene3D" id="3.90.190.10">
    <property type="entry name" value="Protein tyrosine phosphatase superfamily"/>
    <property type="match status" value="1"/>
</dbReference>
<name>A0A4R2L2B0_9GAMM</name>
<protein>
    <submittedName>
        <fullName evidence="2">Protein tyrosine phosphatase (PTP) superfamily phosphohydrolase (DUF442 family)</fullName>
    </submittedName>
</protein>
<accession>A0A4R2L2B0</accession>
<dbReference type="CDD" id="cd14503">
    <property type="entry name" value="PTP-bact"/>
    <property type="match status" value="1"/>
</dbReference>
<keyword evidence="2" id="KW-0378">Hydrolase</keyword>
<dbReference type="EMBL" id="SLWY01000013">
    <property type="protein sequence ID" value="TCO80604.1"/>
    <property type="molecule type" value="Genomic_DNA"/>
</dbReference>
<gene>
    <name evidence="2" type="ORF">EV699_11382</name>
</gene>
<feature type="domain" description="DSP-PTPase phosphatase fused to NAD+ Kinase" evidence="1">
    <location>
        <begin position="18"/>
        <end position="113"/>
    </location>
</feature>
<dbReference type="GO" id="GO:0016787">
    <property type="term" value="F:hydrolase activity"/>
    <property type="evidence" value="ECO:0007669"/>
    <property type="project" value="UniProtKB-KW"/>
</dbReference>
<keyword evidence="3" id="KW-1185">Reference proteome</keyword>